<dbReference type="EMBL" id="KB740669">
    <property type="protein sequence ID" value="ENN79643.1"/>
    <property type="molecule type" value="Genomic_DNA"/>
</dbReference>
<dbReference type="Pfam" id="PF00232">
    <property type="entry name" value="Glyco_hydro_1"/>
    <property type="match status" value="6"/>
</dbReference>
<comment type="subunit">
    <text evidence="2">Homodimer.</text>
</comment>
<feature type="non-terminal residue" evidence="6">
    <location>
        <position position="1"/>
    </location>
</feature>
<proteinExistence type="inferred from homology"/>
<evidence type="ECO:0000256" key="1">
    <source>
        <dbReference type="ARBA" id="ARBA00010838"/>
    </source>
</evidence>
<dbReference type="PROSITE" id="PS00653">
    <property type="entry name" value="GLYCOSYL_HYDROL_F1_2"/>
    <property type="match status" value="2"/>
</dbReference>
<dbReference type="FunFam" id="3.20.20.80:FF:000013">
    <property type="entry name" value="lactase-phlorizin hydrolase"/>
    <property type="match status" value="2"/>
</dbReference>
<dbReference type="SUPFAM" id="SSF51445">
    <property type="entry name" value="(Trans)glycosidases"/>
    <property type="match status" value="4"/>
</dbReference>
<name>N6TNR9_DENPD</name>
<evidence type="ECO:0000313" key="6">
    <source>
        <dbReference type="EMBL" id="ENN79643.1"/>
    </source>
</evidence>
<dbReference type="OrthoDB" id="65569at2759"/>
<dbReference type="PANTHER" id="PTHR10353:SF36">
    <property type="entry name" value="LP05116P"/>
    <property type="match status" value="1"/>
</dbReference>
<dbReference type="InterPro" id="IPR017853">
    <property type="entry name" value="GH"/>
</dbReference>
<reference evidence="6" key="1">
    <citation type="journal article" date="2013" name="Genome Biol.">
        <title>Draft genome of the mountain pine beetle, Dendroctonus ponderosae Hopkins, a major forest pest.</title>
        <authorList>
            <person name="Keeling C.I."/>
            <person name="Yuen M.M."/>
            <person name="Liao N.Y."/>
            <person name="Docking T.R."/>
            <person name="Chan S.K."/>
            <person name="Taylor G.A."/>
            <person name="Palmquist D.L."/>
            <person name="Jackman S.D."/>
            <person name="Nguyen A."/>
            <person name="Li M."/>
            <person name="Henderson H."/>
            <person name="Janes J.K."/>
            <person name="Zhao Y."/>
            <person name="Pandoh P."/>
            <person name="Moore R."/>
            <person name="Sperling F.A."/>
            <person name="Huber D.P."/>
            <person name="Birol I."/>
            <person name="Jones S.J."/>
            <person name="Bohlmann J."/>
        </authorList>
    </citation>
    <scope>NUCLEOTIDE SEQUENCE</scope>
</reference>
<sequence>MSAIVFLIVSLATSAVAEKYFPDGFKFGAATASYQIEGGWDEDGKGLSMWDNFAHEPGHIADNSTGDIACDSYHKYREDVAILKDLGVDIYRFSIAWPRIMPNGTPNEINQAGIDYYLNLIAELLLHDIEPIVTIYHWDLPQHLEDLGGWLNPQIADYFGDYARVVFEHFGPYVKYWITLNEPLAICSMGYGGDSLAPGKSLVGDGIYQCAYNTIKAHAKAYRIYEKEFKPEQGGKVTSNIHSPTFYSKTDSTEDIEARERAFEFTVGLYAHAIYRGNWPQIVIDRVANRSKLEGYSFSRLPQFTQEEIDYINGTFDYLTLNSNILDAVVEDGINVTGYTLWSLLDNFEWSQGYTAAAEKQFPDGFKFGAATAAYQIEGGWDEDGKGLSIWDNFVHEAGNIVDDSTGDVACDSYHKYREDVAILKDLGVDIYRFSIAWSRIMPNGTPNEINQAGIDYYLNLIAELLLHDIEPIVTLYHWDLPQYLENLGGWLNPQIADYFGDYARVVFEHFGPYVKYWITLNEPLATCLSGYGGDSLAPAKGLVGDGTYQCAYNTIKAHAKAYRIYEKEFKQEQGGKVASNIPSPMFYSKTDSIEDIEARERAFEFNVGLYAHAIYRGNWPQIVIDRVANRSKLEGYSFSRLPQFTQEEIDYINGTFDYLTLNSNILDAVVEDGINVTGYTLWSLLDNFEWSQGYTASADEVIINKNPLPEGFTLGVATAAFQIEGAWDEGGKGEQVWDWFMHTYPEKIENGANGDVACDSYHKWEEDVQLLKDLGVNHYRLSISWARILPDGLANNYTINQEGVQYYRKLFEALLENGITPYVTMYHWDLPIPLQELGGWLNPIIADHFANYARICYQLYGDIIKNWITLNEPHTYCVLGYGSGYHAPGYVLPATGIYQCAYTRRVTIVIDSSWMEPITDTEKNVEAVQRMFDFSVGLYAHPIYVGNWPERVINIVDARSTLEGYSSSRLPPFTDEEIEYIKGTFDFFCLNSYSTYLIEHINNWDEMIDPNGASFDLDAGVSYSFDPSWPSDVNWVSRVPQGFRKILNYVYNTFGQPEIVVTENGWAQNLTTVGLDDQDRITYLKQYLSALLDAVYEDGVNVTGYTAWSILDNLEWAHGYEQKLGLVEVDFSSPERTRTPRASYYWYQTMAMYSRTVIFSCFQINVKMMKILGIIWCTFVLGWMHTYPDKTLNRDSGDVACDSYHKWNEDLELLKVLGVNHYRLSISWSRILPNGWANINTINEEGVKYYRTLLEALIEAGITPYVTLYHWDLPITLHQFGGWQNPIIADHFAAYARICFELFGDIVKNWITLNEPHSYCFLGYGTGYHAPGYALPSEGVYKCAYTSVLAHAKAWHIYDEEFRATQKGRVSIVIDSPWFEPLTDTEQDREAVQRELDFFFGLYANPIYNGNWPEQVIRIVDARSELEGYSYSRLPKFTEEEIQYIKGTSDFFSVNTYSAYLAHHQHNWDESIDPDEVPAGFRKLLNYIHNTFGQPEIVVTENGWAQNVTTAGTADQDRITYLSEYLSALLEAIYEDGVNVSAYTVWSLMDNLEWANGYQQKLGLVEVDFSDPERTRTAKDSYFWYQMVTKNRCLYSDASLCI</sequence>
<dbReference type="InterPro" id="IPR033132">
    <property type="entry name" value="GH_1_N_CS"/>
</dbReference>
<dbReference type="HOGENOM" id="CLU_001859_5_3_1"/>
<evidence type="ECO:0000256" key="4">
    <source>
        <dbReference type="ARBA" id="ARBA00023180"/>
    </source>
</evidence>
<evidence type="ECO:0000256" key="3">
    <source>
        <dbReference type="ARBA" id="ARBA00022801"/>
    </source>
</evidence>
<comment type="similarity">
    <text evidence="1">Belongs to the glycosyl hydrolase 1 family.</text>
</comment>
<evidence type="ECO:0000256" key="5">
    <source>
        <dbReference type="ARBA" id="ARBA00023295"/>
    </source>
</evidence>
<dbReference type="PANTHER" id="PTHR10353">
    <property type="entry name" value="GLYCOSYL HYDROLASE"/>
    <property type="match status" value="1"/>
</dbReference>
<dbReference type="GO" id="GO:0005975">
    <property type="term" value="P:carbohydrate metabolic process"/>
    <property type="evidence" value="ECO:0007669"/>
    <property type="project" value="InterPro"/>
</dbReference>
<dbReference type="PRINTS" id="PR00131">
    <property type="entry name" value="GLHYDRLASE1"/>
</dbReference>
<gene>
    <name evidence="6" type="ORF">YQE_03902</name>
</gene>
<evidence type="ECO:0000256" key="2">
    <source>
        <dbReference type="ARBA" id="ARBA00011738"/>
    </source>
</evidence>
<dbReference type="OMA" id="CAYNTIK"/>
<dbReference type="FunFam" id="3.20.20.80:FF:000020">
    <property type="entry name" value="Beta-glucosidase 12"/>
    <property type="match status" value="1"/>
</dbReference>
<dbReference type="GO" id="GO:0008422">
    <property type="term" value="F:beta-glucosidase activity"/>
    <property type="evidence" value="ECO:0007669"/>
    <property type="project" value="TreeGrafter"/>
</dbReference>
<accession>N6TNR9</accession>
<keyword evidence="4" id="KW-0325">Glycoprotein</keyword>
<dbReference type="Gene3D" id="3.20.20.80">
    <property type="entry name" value="Glycosidases"/>
    <property type="match status" value="7"/>
</dbReference>
<protein>
    <submittedName>
        <fullName evidence="6">Uncharacterized protein</fullName>
    </submittedName>
</protein>
<dbReference type="InterPro" id="IPR001360">
    <property type="entry name" value="Glyco_hydro_1"/>
</dbReference>
<keyword evidence="5" id="KW-0326">Glycosidase</keyword>
<organism evidence="6">
    <name type="scientific">Dendroctonus ponderosae</name>
    <name type="common">Mountain pine beetle</name>
    <dbReference type="NCBI Taxonomy" id="77166"/>
    <lineage>
        <taxon>Eukaryota</taxon>
        <taxon>Metazoa</taxon>
        <taxon>Ecdysozoa</taxon>
        <taxon>Arthropoda</taxon>
        <taxon>Hexapoda</taxon>
        <taxon>Insecta</taxon>
        <taxon>Pterygota</taxon>
        <taxon>Neoptera</taxon>
        <taxon>Endopterygota</taxon>
        <taxon>Coleoptera</taxon>
        <taxon>Polyphaga</taxon>
        <taxon>Cucujiformia</taxon>
        <taxon>Curculionidae</taxon>
        <taxon>Scolytinae</taxon>
        <taxon>Dendroctonus</taxon>
    </lineage>
</organism>
<keyword evidence="3" id="KW-0378">Hydrolase</keyword>